<evidence type="ECO:0000259" key="2">
    <source>
        <dbReference type="Pfam" id="PF22943"/>
    </source>
</evidence>
<dbReference type="Proteomes" id="UP001275084">
    <property type="component" value="Unassembled WGS sequence"/>
</dbReference>
<accession>A0AAJ0H622</accession>
<name>A0AAJ0H622_9PEZI</name>
<gene>
    <name evidence="3" type="ORF">B0T25DRAFT_337806</name>
</gene>
<sequence length="208" mass="21840">MGASGSKAAQSGARKFPTRAPGSAPPRTAPRATRLPPEPRSQPQAPFTKSDAIRADSLDPQGPPEHITPAFAHRLKAMGVAQPNPTYSATSTYSQGSATPTISSQSQSQSQSQSRSAAPQQVFPSAAGNATLNVLESRRRLEEEADAEFSRVGRASNTAGREFLDVATIREALVRRQRGESAAEIESVLKLKPGVVARLGPAGLVSTT</sequence>
<reference evidence="3" key="2">
    <citation type="submission" date="2023-06" db="EMBL/GenBank/DDBJ databases">
        <authorList>
            <consortium name="Lawrence Berkeley National Laboratory"/>
            <person name="Haridas S."/>
            <person name="Hensen N."/>
            <person name="Bonometti L."/>
            <person name="Westerberg I."/>
            <person name="Brannstrom I.O."/>
            <person name="Guillou S."/>
            <person name="Cros-Aarteil S."/>
            <person name="Calhoun S."/>
            <person name="Kuo A."/>
            <person name="Mondo S."/>
            <person name="Pangilinan J."/>
            <person name="Riley R."/>
            <person name="Labutti K."/>
            <person name="Andreopoulos B."/>
            <person name="Lipzen A."/>
            <person name="Chen C."/>
            <person name="Yanf M."/>
            <person name="Daum C."/>
            <person name="Ng V."/>
            <person name="Clum A."/>
            <person name="Steindorff A."/>
            <person name="Ohm R."/>
            <person name="Martin F."/>
            <person name="Silar P."/>
            <person name="Natvig D."/>
            <person name="Lalanne C."/>
            <person name="Gautier V."/>
            <person name="Ament-Velasquez S.L."/>
            <person name="Kruys A."/>
            <person name="Hutchinson M.I."/>
            <person name="Powell A.J."/>
            <person name="Barry K."/>
            <person name="Miller A.N."/>
            <person name="Grigoriev I.V."/>
            <person name="Debuchy R."/>
            <person name="Gladieux P."/>
            <person name="Thoren M.H."/>
            <person name="Johannesson H."/>
        </authorList>
    </citation>
    <scope>NUCLEOTIDE SEQUENCE</scope>
    <source>
        <strain evidence="3">CBS 955.72</strain>
    </source>
</reference>
<dbReference type="EMBL" id="JAUIQD010000008">
    <property type="protein sequence ID" value="KAK3341311.1"/>
    <property type="molecule type" value="Genomic_DNA"/>
</dbReference>
<dbReference type="InterPro" id="IPR054448">
    <property type="entry name" value="HTH_put_ascomycetes"/>
</dbReference>
<comment type="caution">
    <text evidence="3">The sequence shown here is derived from an EMBL/GenBank/DDBJ whole genome shotgun (WGS) entry which is preliminary data.</text>
</comment>
<evidence type="ECO:0000256" key="1">
    <source>
        <dbReference type="SAM" id="MobiDB-lite"/>
    </source>
</evidence>
<dbReference type="Pfam" id="PF22943">
    <property type="entry name" value="HTH_68"/>
    <property type="match status" value="1"/>
</dbReference>
<protein>
    <recommendedName>
        <fullName evidence="2">Helix-turn-helix domain-containing protein</fullName>
    </recommendedName>
</protein>
<feature type="compositionally biased region" description="Low complexity" evidence="1">
    <location>
        <begin position="1"/>
        <end position="22"/>
    </location>
</feature>
<feature type="domain" description="Helix-turn-helix" evidence="2">
    <location>
        <begin position="163"/>
        <end position="206"/>
    </location>
</feature>
<dbReference type="AlphaFoldDB" id="A0AAJ0H622"/>
<organism evidence="3 4">
    <name type="scientific">Lasiosphaeria hispida</name>
    <dbReference type="NCBI Taxonomy" id="260671"/>
    <lineage>
        <taxon>Eukaryota</taxon>
        <taxon>Fungi</taxon>
        <taxon>Dikarya</taxon>
        <taxon>Ascomycota</taxon>
        <taxon>Pezizomycotina</taxon>
        <taxon>Sordariomycetes</taxon>
        <taxon>Sordariomycetidae</taxon>
        <taxon>Sordariales</taxon>
        <taxon>Lasiosphaeriaceae</taxon>
        <taxon>Lasiosphaeria</taxon>
    </lineage>
</organism>
<keyword evidence="4" id="KW-1185">Reference proteome</keyword>
<feature type="region of interest" description="Disordered" evidence="1">
    <location>
        <begin position="1"/>
        <end position="130"/>
    </location>
</feature>
<proteinExistence type="predicted"/>
<evidence type="ECO:0000313" key="4">
    <source>
        <dbReference type="Proteomes" id="UP001275084"/>
    </source>
</evidence>
<reference evidence="3" key="1">
    <citation type="journal article" date="2023" name="Mol. Phylogenet. Evol.">
        <title>Genome-scale phylogeny and comparative genomics of the fungal order Sordariales.</title>
        <authorList>
            <person name="Hensen N."/>
            <person name="Bonometti L."/>
            <person name="Westerberg I."/>
            <person name="Brannstrom I.O."/>
            <person name="Guillou S."/>
            <person name="Cros-Aarteil S."/>
            <person name="Calhoun S."/>
            <person name="Haridas S."/>
            <person name="Kuo A."/>
            <person name="Mondo S."/>
            <person name="Pangilinan J."/>
            <person name="Riley R."/>
            <person name="LaButti K."/>
            <person name="Andreopoulos B."/>
            <person name="Lipzen A."/>
            <person name="Chen C."/>
            <person name="Yan M."/>
            <person name="Daum C."/>
            <person name="Ng V."/>
            <person name="Clum A."/>
            <person name="Steindorff A."/>
            <person name="Ohm R.A."/>
            <person name="Martin F."/>
            <person name="Silar P."/>
            <person name="Natvig D.O."/>
            <person name="Lalanne C."/>
            <person name="Gautier V."/>
            <person name="Ament-Velasquez S.L."/>
            <person name="Kruys A."/>
            <person name="Hutchinson M.I."/>
            <person name="Powell A.J."/>
            <person name="Barry K."/>
            <person name="Miller A.N."/>
            <person name="Grigoriev I.V."/>
            <person name="Debuchy R."/>
            <person name="Gladieux P."/>
            <person name="Hiltunen Thoren M."/>
            <person name="Johannesson H."/>
        </authorList>
    </citation>
    <scope>NUCLEOTIDE SEQUENCE</scope>
    <source>
        <strain evidence="3">CBS 955.72</strain>
    </source>
</reference>
<evidence type="ECO:0000313" key="3">
    <source>
        <dbReference type="EMBL" id="KAK3341311.1"/>
    </source>
</evidence>
<feature type="compositionally biased region" description="Polar residues" evidence="1">
    <location>
        <begin position="83"/>
        <end position="102"/>
    </location>
</feature>
<feature type="compositionally biased region" description="Low complexity" evidence="1">
    <location>
        <begin position="103"/>
        <end position="121"/>
    </location>
</feature>